<keyword evidence="1" id="KW-0812">Transmembrane</keyword>
<evidence type="ECO:0000313" key="3">
    <source>
        <dbReference type="Proteomes" id="UP000186559"/>
    </source>
</evidence>
<reference evidence="2 3" key="1">
    <citation type="submission" date="2016-03" db="EMBL/GenBank/DDBJ databases">
        <title>Deep-sea bacteria in the southern Pacific.</title>
        <authorList>
            <person name="Tang K."/>
        </authorList>
    </citation>
    <scope>NUCLEOTIDE SEQUENCE [LARGE SCALE GENOMIC DNA]</scope>
    <source>
        <strain evidence="2 3">JLT2016</strain>
    </source>
</reference>
<evidence type="ECO:0000256" key="1">
    <source>
        <dbReference type="SAM" id="Phobius"/>
    </source>
</evidence>
<protein>
    <submittedName>
        <fullName evidence="2">Uncharacterized protein</fullName>
    </submittedName>
</protein>
<keyword evidence="1" id="KW-0472">Membrane</keyword>
<dbReference type="EMBL" id="CP014796">
    <property type="protein sequence ID" value="APX21689.1"/>
    <property type="molecule type" value="Genomic_DNA"/>
</dbReference>
<keyword evidence="3" id="KW-1185">Reference proteome</keyword>
<proteinExistence type="predicted"/>
<name>A0A1U7D0L4_9RHOB</name>
<keyword evidence="1" id="KW-1133">Transmembrane helix</keyword>
<sequence length="118" mass="12404">MWTELLDAATPALVALIGAVLTFIINRAAGAFEAATGMAIERDARDALHSALKSGVEAALRDGPNAGLEVIKAQAVMHAKESVPDAIRILVPGDGVLDRLAVRYYREAMERIAVGVPA</sequence>
<gene>
    <name evidence="2" type="ORF">Ga0080559_TMP893</name>
</gene>
<dbReference type="STRING" id="1229727.Ga0080559_TMP893"/>
<feature type="transmembrane region" description="Helical" evidence="1">
    <location>
        <begin position="12"/>
        <end position="32"/>
    </location>
</feature>
<accession>A0A1U7D0L4</accession>
<dbReference type="Proteomes" id="UP000186559">
    <property type="component" value="Chromosome"/>
</dbReference>
<dbReference type="RefSeq" id="WP_229743226.1">
    <property type="nucleotide sequence ID" value="NZ_BMEW01000002.1"/>
</dbReference>
<evidence type="ECO:0000313" key="2">
    <source>
        <dbReference type="EMBL" id="APX21689.1"/>
    </source>
</evidence>
<dbReference type="KEGG" id="tpro:Ga0080559_TMP893"/>
<organism evidence="2 3">
    <name type="scientific">Salipiger profundus</name>
    <dbReference type="NCBI Taxonomy" id="1229727"/>
    <lineage>
        <taxon>Bacteria</taxon>
        <taxon>Pseudomonadati</taxon>
        <taxon>Pseudomonadota</taxon>
        <taxon>Alphaproteobacteria</taxon>
        <taxon>Rhodobacterales</taxon>
        <taxon>Roseobacteraceae</taxon>
        <taxon>Salipiger</taxon>
    </lineage>
</organism>
<dbReference type="AlphaFoldDB" id="A0A1U7D0L4"/>